<evidence type="ECO:0000313" key="3">
    <source>
        <dbReference type="Proteomes" id="UP001214043"/>
    </source>
</evidence>
<name>A0AAE9ZGM7_9PROT</name>
<dbReference type="InterPro" id="IPR036278">
    <property type="entry name" value="Sialidase_sf"/>
</dbReference>
<feature type="signal peptide" evidence="1">
    <location>
        <begin position="1"/>
        <end position="18"/>
    </location>
</feature>
<keyword evidence="3" id="KW-1185">Reference proteome</keyword>
<accession>A0AAE9ZGM7</accession>
<dbReference type="EMBL" id="CP118166">
    <property type="protein sequence ID" value="WDI30501.1"/>
    <property type="molecule type" value="Genomic_DNA"/>
</dbReference>
<evidence type="ECO:0008006" key="4">
    <source>
        <dbReference type="Google" id="ProtNLM"/>
    </source>
</evidence>
<dbReference type="RefSeq" id="WP_274492303.1">
    <property type="nucleotide sequence ID" value="NZ_CP118166.1"/>
</dbReference>
<dbReference type="AlphaFoldDB" id="A0AAE9ZGM7"/>
<gene>
    <name evidence="2" type="ORF">PUV54_11085</name>
</gene>
<dbReference type="KEGG" id="hfl:PUV54_11085"/>
<feature type="chain" id="PRO_5042248337" description="DUF1579 domain-containing protein" evidence="1">
    <location>
        <begin position="19"/>
        <end position="255"/>
    </location>
</feature>
<dbReference type="SUPFAM" id="SSF50939">
    <property type="entry name" value="Sialidases"/>
    <property type="match status" value="1"/>
</dbReference>
<proteinExistence type="predicted"/>
<evidence type="ECO:0000256" key="1">
    <source>
        <dbReference type="SAM" id="SignalP"/>
    </source>
</evidence>
<reference evidence="2" key="1">
    <citation type="submission" date="2023-02" db="EMBL/GenBank/DDBJ databases">
        <title>Genome sequence of Hyphococcus flavus.</title>
        <authorList>
            <person name="Rong J.-C."/>
            <person name="Zhao Q."/>
            <person name="Yi M."/>
            <person name="Wu J.-Y."/>
        </authorList>
    </citation>
    <scope>NUCLEOTIDE SEQUENCE</scope>
    <source>
        <strain evidence="2">MCCC 1K03223</strain>
    </source>
</reference>
<sequence length="255" mass="28473">MHSILTALMLLLAADTSATDLPNYRHACENATFEAWSTSFNEDSSSSSNHDRTAQYCFYEGRGEISEYRSLGQSGEPVFQGASITLWDNDRSVGRTLWVMVGVDGHTDIQLRWEGARLMADGKGHDPKGEFIERWSTDFSRGGDQHFEMSRSYDGGETWIEPFNIIEYLKTPTAPPPLPSEWSQQFEAFAPNLAPEGGMIFLDGTAWGKFSLDDNGSPVGFQFASVAPKNGDWVWRLMSWTFENGIISVDDTSLN</sequence>
<keyword evidence="1" id="KW-0732">Signal</keyword>
<organism evidence="2 3">
    <name type="scientific">Hyphococcus flavus</name>
    <dbReference type="NCBI Taxonomy" id="1866326"/>
    <lineage>
        <taxon>Bacteria</taxon>
        <taxon>Pseudomonadati</taxon>
        <taxon>Pseudomonadota</taxon>
        <taxon>Alphaproteobacteria</taxon>
        <taxon>Parvularculales</taxon>
        <taxon>Parvularculaceae</taxon>
        <taxon>Hyphococcus</taxon>
    </lineage>
</organism>
<dbReference type="Proteomes" id="UP001214043">
    <property type="component" value="Chromosome"/>
</dbReference>
<protein>
    <recommendedName>
        <fullName evidence="4">DUF1579 domain-containing protein</fullName>
    </recommendedName>
</protein>
<evidence type="ECO:0000313" key="2">
    <source>
        <dbReference type="EMBL" id="WDI30501.1"/>
    </source>
</evidence>